<keyword evidence="1" id="KW-0732">Signal</keyword>
<proteinExistence type="predicted"/>
<accession>A0ABN2JHX4</accession>
<keyword evidence="6" id="KW-1185">Reference proteome</keyword>
<evidence type="ECO:0000259" key="4">
    <source>
        <dbReference type="Pfam" id="PF01551"/>
    </source>
</evidence>
<evidence type="ECO:0000256" key="1">
    <source>
        <dbReference type="ARBA" id="ARBA00022729"/>
    </source>
</evidence>
<dbReference type="CDD" id="cd12797">
    <property type="entry name" value="M23_peptidase"/>
    <property type="match status" value="1"/>
</dbReference>
<comment type="caution">
    <text evidence="5">The sequence shown here is derived from an EMBL/GenBank/DDBJ whole genome shotgun (WGS) entry which is preliminary data.</text>
</comment>
<keyword evidence="3" id="KW-1133">Transmembrane helix</keyword>
<sequence length="230" mass="22878">MTATTCSDTDRDRTRDAGTDDRTRGRAPDRSSPGPVPDGAGARGPGRTGDRLVARVAVVLAVVAMLALGTSRALADGDGVPAPSGAVTAGWVRPVPGEVARPFDPPAQEWSAGHRGVDLAAGADAAVRSPANGTLTFAGTVAGKPVVVVAHAGGLRSTFEPAVAAVPRGSLVTAGQVVARTASPGASESGPAGHCAPGVCLHWGVLRGQTYLDPLLLLGVEAPIVLLPTG</sequence>
<feature type="domain" description="M23ase beta-sheet core" evidence="4">
    <location>
        <begin position="113"/>
        <end position="214"/>
    </location>
</feature>
<dbReference type="InterPro" id="IPR011055">
    <property type="entry name" value="Dup_hybrid_motif"/>
</dbReference>
<feature type="compositionally biased region" description="Basic and acidic residues" evidence="2">
    <location>
        <begin position="8"/>
        <end position="29"/>
    </location>
</feature>
<evidence type="ECO:0000313" key="6">
    <source>
        <dbReference type="Proteomes" id="UP001501138"/>
    </source>
</evidence>
<dbReference type="InterPro" id="IPR016047">
    <property type="entry name" value="M23ase_b-sheet_dom"/>
</dbReference>
<dbReference type="Proteomes" id="UP001501138">
    <property type="component" value="Unassembled WGS sequence"/>
</dbReference>
<evidence type="ECO:0000256" key="2">
    <source>
        <dbReference type="SAM" id="MobiDB-lite"/>
    </source>
</evidence>
<dbReference type="InterPro" id="IPR050570">
    <property type="entry name" value="Cell_wall_metabolism_enzyme"/>
</dbReference>
<dbReference type="RefSeq" id="WP_344248706.1">
    <property type="nucleotide sequence ID" value="NZ_BAAAPM010000004.1"/>
</dbReference>
<dbReference type="EMBL" id="BAAAPM010000004">
    <property type="protein sequence ID" value="GAA1727710.1"/>
    <property type="molecule type" value="Genomic_DNA"/>
</dbReference>
<keyword evidence="3" id="KW-0472">Membrane</keyword>
<keyword evidence="3" id="KW-0812">Transmembrane</keyword>
<organism evidence="5 6">
    <name type="scientific">Isoptericola hypogeus</name>
    <dbReference type="NCBI Taxonomy" id="300179"/>
    <lineage>
        <taxon>Bacteria</taxon>
        <taxon>Bacillati</taxon>
        <taxon>Actinomycetota</taxon>
        <taxon>Actinomycetes</taxon>
        <taxon>Micrococcales</taxon>
        <taxon>Promicromonosporaceae</taxon>
        <taxon>Isoptericola</taxon>
    </lineage>
</organism>
<evidence type="ECO:0000313" key="5">
    <source>
        <dbReference type="EMBL" id="GAA1727710.1"/>
    </source>
</evidence>
<evidence type="ECO:0000256" key="3">
    <source>
        <dbReference type="SAM" id="Phobius"/>
    </source>
</evidence>
<dbReference type="Pfam" id="PF01551">
    <property type="entry name" value="Peptidase_M23"/>
    <property type="match status" value="1"/>
</dbReference>
<name>A0ABN2JHX4_9MICO</name>
<dbReference type="Gene3D" id="2.70.70.10">
    <property type="entry name" value="Glucose Permease (Domain IIA)"/>
    <property type="match status" value="1"/>
</dbReference>
<dbReference type="SUPFAM" id="SSF51261">
    <property type="entry name" value="Duplicated hybrid motif"/>
    <property type="match status" value="1"/>
</dbReference>
<dbReference type="PANTHER" id="PTHR21666">
    <property type="entry name" value="PEPTIDASE-RELATED"/>
    <property type="match status" value="1"/>
</dbReference>
<protein>
    <recommendedName>
        <fullName evidence="4">M23ase beta-sheet core domain-containing protein</fullName>
    </recommendedName>
</protein>
<reference evidence="5 6" key="1">
    <citation type="journal article" date="2019" name="Int. J. Syst. Evol. Microbiol.">
        <title>The Global Catalogue of Microorganisms (GCM) 10K type strain sequencing project: providing services to taxonomists for standard genome sequencing and annotation.</title>
        <authorList>
            <consortium name="The Broad Institute Genomics Platform"/>
            <consortium name="The Broad Institute Genome Sequencing Center for Infectious Disease"/>
            <person name="Wu L."/>
            <person name="Ma J."/>
        </authorList>
    </citation>
    <scope>NUCLEOTIDE SEQUENCE [LARGE SCALE GENOMIC DNA]</scope>
    <source>
        <strain evidence="5 6">JCM 15589</strain>
    </source>
</reference>
<feature type="region of interest" description="Disordered" evidence="2">
    <location>
        <begin position="1"/>
        <end position="48"/>
    </location>
</feature>
<dbReference type="PANTHER" id="PTHR21666:SF289">
    <property type="entry name" value="L-ALA--D-GLU ENDOPEPTIDASE"/>
    <property type="match status" value="1"/>
</dbReference>
<gene>
    <name evidence="5" type="ORF">GCM10009809_24280</name>
</gene>
<feature type="transmembrane region" description="Helical" evidence="3">
    <location>
        <begin position="52"/>
        <end position="74"/>
    </location>
</feature>